<feature type="domain" description="Phosphoribosyltransferase" evidence="3">
    <location>
        <begin position="160"/>
        <end position="223"/>
    </location>
</feature>
<sequence length="238" mass="24108">MLAALLDLLLPPRCAGCGAPGAPACPGCTALLRAPAPRPPEPAPPGLPECWSAARYAGPARRMILAYKERGRTALAPVLAGCLAEVVAAALGGRPAPVALVPVPSARAAVRRRGHDPMGVLATRAAALLRERGVPAVVVRALRPARRVADQAGLTAAERAANLAGALEARAPRGRWPAGLSAVPVDDIVTTGATLAEASRALRAAGARVAFAATLAATGRRRPARHARPAAVAREGDA</sequence>
<dbReference type="Gene3D" id="3.40.50.2020">
    <property type="match status" value="1"/>
</dbReference>
<keyword evidence="4" id="KW-0328">Glycosyltransferase</keyword>
<evidence type="ECO:0000313" key="5">
    <source>
        <dbReference type="Proteomes" id="UP000006640"/>
    </source>
</evidence>
<keyword evidence="4" id="KW-0808">Transferase</keyword>
<feature type="region of interest" description="Disordered" evidence="2">
    <location>
        <begin position="218"/>
        <end position="238"/>
    </location>
</feature>
<reference evidence="4 5" key="1">
    <citation type="submission" date="2010-01" db="EMBL/GenBank/DDBJ databases">
        <title>The complete genome of Thermobispora bispora DSM 43833.</title>
        <authorList>
            <consortium name="US DOE Joint Genome Institute (JGI-PGF)"/>
            <person name="Lucas S."/>
            <person name="Copeland A."/>
            <person name="Lapidus A."/>
            <person name="Glavina del Rio T."/>
            <person name="Dalin E."/>
            <person name="Tice H."/>
            <person name="Bruce D."/>
            <person name="Goodwin L."/>
            <person name="Pitluck S."/>
            <person name="Kyrpides N."/>
            <person name="Mavromatis K."/>
            <person name="Ivanova N."/>
            <person name="Mikhailova N."/>
            <person name="Chertkov O."/>
            <person name="Brettin T."/>
            <person name="Detter J.C."/>
            <person name="Han C."/>
            <person name="Larimer F."/>
            <person name="Land M."/>
            <person name="Hauser L."/>
            <person name="Markowitz V."/>
            <person name="Cheng J.-F."/>
            <person name="Hugenholtz P."/>
            <person name="Woyke T."/>
            <person name="Wu D."/>
            <person name="Jando M."/>
            <person name="Schneider S."/>
            <person name="Klenk H.-P."/>
            <person name="Eisen J.A."/>
        </authorList>
    </citation>
    <scope>NUCLEOTIDE SEQUENCE [LARGE SCALE GENOMIC DNA]</scope>
    <source>
        <strain evidence="5">ATCC 19993 / DSM 43833 / CBS 139.67 / JCM 10125 / KCTC 9307 / NBRC 14880 / R51</strain>
    </source>
</reference>
<dbReference type="STRING" id="469371.Tbis_0773"/>
<dbReference type="Pfam" id="PF00156">
    <property type="entry name" value="Pribosyltran"/>
    <property type="match status" value="1"/>
</dbReference>
<dbReference type="InterPro" id="IPR051910">
    <property type="entry name" value="ComF/GntX_DNA_util-trans"/>
</dbReference>
<keyword evidence="5" id="KW-1185">Reference proteome</keyword>
<dbReference type="Proteomes" id="UP000006640">
    <property type="component" value="Chromosome"/>
</dbReference>
<accession>D6Y6C5</accession>
<evidence type="ECO:0000256" key="2">
    <source>
        <dbReference type="SAM" id="MobiDB-lite"/>
    </source>
</evidence>
<proteinExistence type="inferred from homology"/>
<dbReference type="RefSeq" id="WP_013131030.1">
    <property type="nucleotide sequence ID" value="NC_014165.1"/>
</dbReference>
<dbReference type="KEGG" id="tbi:Tbis_0773"/>
<dbReference type="HOGENOM" id="CLU_054549_3_1_11"/>
<evidence type="ECO:0000256" key="1">
    <source>
        <dbReference type="ARBA" id="ARBA00008007"/>
    </source>
</evidence>
<dbReference type="GO" id="GO:0016757">
    <property type="term" value="F:glycosyltransferase activity"/>
    <property type="evidence" value="ECO:0007669"/>
    <property type="project" value="UniProtKB-KW"/>
</dbReference>
<dbReference type="eggNOG" id="COG1040">
    <property type="taxonomic scope" value="Bacteria"/>
</dbReference>
<feature type="compositionally biased region" description="Basic residues" evidence="2">
    <location>
        <begin position="219"/>
        <end position="228"/>
    </location>
</feature>
<comment type="similarity">
    <text evidence="1">Belongs to the ComF/GntX family.</text>
</comment>
<dbReference type="PANTHER" id="PTHR47505:SF1">
    <property type="entry name" value="DNA UTILIZATION PROTEIN YHGH"/>
    <property type="match status" value="1"/>
</dbReference>
<dbReference type="PANTHER" id="PTHR47505">
    <property type="entry name" value="DNA UTILIZATION PROTEIN YHGH"/>
    <property type="match status" value="1"/>
</dbReference>
<dbReference type="InterPro" id="IPR000836">
    <property type="entry name" value="PRTase_dom"/>
</dbReference>
<dbReference type="InterPro" id="IPR029057">
    <property type="entry name" value="PRTase-like"/>
</dbReference>
<dbReference type="EMBL" id="CP001874">
    <property type="protein sequence ID" value="ADG87497.1"/>
    <property type="molecule type" value="Genomic_DNA"/>
</dbReference>
<dbReference type="SUPFAM" id="SSF53271">
    <property type="entry name" value="PRTase-like"/>
    <property type="match status" value="1"/>
</dbReference>
<organism evidence="4 5">
    <name type="scientific">Thermobispora bispora (strain ATCC 19993 / DSM 43833 / CBS 139.67 / JCM 10125 / KCTC 9307 / NBRC 14880 / R51)</name>
    <dbReference type="NCBI Taxonomy" id="469371"/>
    <lineage>
        <taxon>Bacteria</taxon>
        <taxon>Bacillati</taxon>
        <taxon>Actinomycetota</taxon>
        <taxon>Actinomycetes</taxon>
        <taxon>Streptosporangiales</taxon>
        <taxon>Streptosporangiaceae</taxon>
        <taxon>Thermobispora</taxon>
    </lineage>
</organism>
<evidence type="ECO:0000259" key="3">
    <source>
        <dbReference type="Pfam" id="PF00156"/>
    </source>
</evidence>
<evidence type="ECO:0000313" key="4">
    <source>
        <dbReference type="EMBL" id="ADG87497.1"/>
    </source>
</evidence>
<feature type="compositionally biased region" description="Low complexity" evidence="2">
    <location>
        <begin position="229"/>
        <end position="238"/>
    </location>
</feature>
<dbReference type="AlphaFoldDB" id="D6Y6C5"/>
<protein>
    <submittedName>
        <fullName evidence="4">Phosphoribosyltransferase</fullName>
    </submittedName>
</protein>
<name>D6Y6C5_THEBD</name>
<gene>
    <name evidence="4" type="ordered locus">Tbis_0773</name>
</gene>